<dbReference type="Gene3D" id="6.10.140.2220">
    <property type="match status" value="1"/>
</dbReference>
<dbReference type="Pfam" id="PF01753">
    <property type="entry name" value="zf-MYND"/>
    <property type="match status" value="1"/>
</dbReference>
<evidence type="ECO:0000313" key="7">
    <source>
        <dbReference type="Proteomes" id="UP001222325"/>
    </source>
</evidence>
<protein>
    <recommendedName>
        <fullName evidence="5">MYND-type domain-containing protein</fullName>
    </recommendedName>
</protein>
<evidence type="ECO:0000259" key="5">
    <source>
        <dbReference type="PROSITE" id="PS50865"/>
    </source>
</evidence>
<dbReference type="SUPFAM" id="SSF48403">
    <property type="entry name" value="Ankyrin repeat"/>
    <property type="match status" value="1"/>
</dbReference>
<evidence type="ECO:0000256" key="4">
    <source>
        <dbReference type="PROSITE-ProRule" id="PRU00134"/>
    </source>
</evidence>
<accession>A0AAD6XXS8</accession>
<comment type="caution">
    <text evidence="6">The sequence shown here is derived from an EMBL/GenBank/DDBJ whole genome shotgun (WGS) entry which is preliminary data.</text>
</comment>
<sequence>MPSETRPHLPREFLAKLIAEPCMKDKKSFIFTKEFHAIRLKLADHNQTETNAETNIAGFAGGFFKSTDEDRRASSASNQLASRRSVLAAESAEELYGEYSFLHMAVDDTDPPLACEMIRHGTLVEKANAKGQSPLLQALERIWDLHSVLRKATARGPVPESMLVYKKQIENAQSRIRYIAVVLIGQHANVNSTVNWQGKVVSSLHFACAIDDWDLVTLLLQHGAKPPISCVAMDIFLTSAAARRRFKALTAKFKGATRPLRICPCFSGKPMADCHSQTLPYPGDFTCPCGSAKTYGKCCKARKIILTEIWDEETKWIQPSRNVSIAQGPPAFASPEVRAIVEQVERNGDMEHVMNMLPEVMFNPEIRSVFDECLKLGCQENIADPAFTSAYFDTQFFPSPQGRTSSKLWCRQKQKEWNASVDEYISSGVDSRSRSEIEEAAKIGISLGAMYRACEADGCNKVEGRDIEKVSTCARCKMTFYCGPTCQKLHWSTHKQVCGTPQQTERPLPSQMALSDFVCKFSPAMMKYKMGDNAFDVFKFDKTKE</sequence>
<keyword evidence="7" id="KW-1185">Reference proteome</keyword>
<dbReference type="AlphaFoldDB" id="A0AAD6XXS8"/>
<dbReference type="Proteomes" id="UP001222325">
    <property type="component" value="Unassembled WGS sequence"/>
</dbReference>
<evidence type="ECO:0000256" key="3">
    <source>
        <dbReference type="ARBA" id="ARBA00022833"/>
    </source>
</evidence>
<dbReference type="PROSITE" id="PS50865">
    <property type="entry name" value="ZF_MYND_2"/>
    <property type="match status" value="1"/>
</dbReference>
<name>A0AAD6XXS8_9AGAR</name>
<feature type="domain" description="MYND-type" evidence="5">
    <location>
        <begin position="456"/>
        <end position="498"/>
    </location>
</feature>
<evidence type="ECO:0000313" key="6">
    <source>
        <dbReference type="EMBL" id="KAJ7095756.1"/>
    </source>
</evidence>
<keyword evidence="1" id="KW-0479">Metal-binding</keyword>
<gene>
    <name evidence="6" type="ORF">B0H15DRAFT_826930</name>
</gene>
<dbReference type="GO" id="GO:0008270">
    <property type="term" value="F:zinc ion binding"/>
    <property type="evidence" value="ECO:0007669"/>
    <property type="project" value="UniProtKB-KW"/>
</dbReference>
<reference evidence="6" key="1">
    <citation type="submission" date="2023-03" db="EMBL/GenBank/DDBJ databases">
        <title>Massive genome expansion in bonnet fungi (Mycena s.s.) driven by repeated elements and novel gene families across ecological guilds.</title>
        <authorList>
            <consortium name="Lawrence Berkeley National Laboratory"/>
            <person name="Harder C.B."/>
            <person name="Miyauchi S."/>
            <person name="Viragh M."/>
            <person name="Kuo A."/>
            <person name="Thoen E."/>
            <person name="Andreopoulos B."/>
            <person name="Lu D."/>
            <person name="Skrede I."/>
            <person name="Drula E."/>
            <person name="Henrissat B."/>
            <person name="Morin E."/>
            <person name="Kohler A."/>
            <person name="Barry K."/>
            <person name="LaButti K."/>
            <person name="Morin E."/>
            <person name="Salamov A."/>
            <person name="Lipzen A."/>
            <person name="Mereny Z."/>
            <person name="Hegedus B."/>
            <person name="Baldrian P."/>
            <person name="Stursova M."/>
            <person name="Weitz H."/>
            <person name="Taylor A."/>
            <person name="Grigoriev I.V."/>
            <person name="Nagy L.G."/>
            <person name="Martin F."/>
            <person name="Kauserud H."/>
        </authorList>
    </citation>
    <scope>NUCLEOTIDE SEQUENCE</scope>
    <source>
        <strain evidence="6">CBHHK173m</strain>
    </source>
</reference>
<organism evidence="6 7">
    <name type="scientific">Mycena belliarum</name>
    <dbReference type="NCBI Taxonomy" id="1033014"/>
    <lineage>
        <taxon>Eukaryota</taxon>
        <taxon>Fungi</taxon>
        <taxon>Dikarya</taxon>
        <taxon>Basidiomycota</taxon>
        <taxon>Agaricomycotina</taxon>
        <taxon>Agaricomycetes</taxon>
        <taxon>Agaricomycetidae</taxon>
        <taxon>Agaricales</taxon>
        <taxon>Marasmiineae</taxon>
        <taxon>Mycenaceae</taxon>
        <taxon>Mycena</taxon>
    </lineage>
</organism>
<dbReference type="InterPro" id="IPR036770">
    <property type="entry name" value="Ankyrin_rpt-contain_sf"/>
</dbReference>
<evidence type="ECO:0000256" key="2">
    <source>
        <dbReference type="ARBA" id="ARBA00022771"/>
    </source>
</evidence>
<dbReference type="Gene3D" id="1.25.40.20">
    <property type="entry name" value="Ankyrin repeat-containing domain"/>
    <property type="match status" value="1"/>
</dbReference>
<proteinExistence type="predicted"/>
<dbReference type="EMBL" id="JARJCN010000012">
    <property type="protein sequence ID" value="KAJ7095756.1"/>
    <property type="molecule type" value="Genomic_DNA"/>
</dbReference>
<dbReference type="SUPFAM" id="SSF144232">
    <property type="entry name" value="HIT/MYND zinc finger-like"/>
    <property type="match status" value="1"/>
</dbReference>
<evidence type="ECO:0000256" key="1">
    <source>
        <dbReference type="ARBA" id="ARBA00022723"/>
    </source>
</evidence>
<keyword evidence="2 4" id="KW-0863">Zinc-finger</keyword>
<keyword evidence="3" id="KW-0862">Zinc</keyword>
<dbReference type="InterPro" id="IPR002893">
    <property type="entry name" value="Znf_MYND"/>
</dbReference>